<dbReference type="CDD" id="cd23416">
    <property type="entry name" value="beta-trefoil_Ricin_MOA-like"/>
    <property type="match status" value="1"/>
</dbReference>
<dbReference type="AlphaFoldDB" id="A0AAD7TJ16"/>
<sequence length="451" mass="50989">MNDYSQRMHTAAERLCEPPTPSDDLRLIGGIGIAKPFAMPARYSRRYTDNAAKSIVRERLETAPNHARSHGTNTMGSEALDRKYREVLREMSCDAHMPNRATNSMLDVSADSCGATEVETNPCPVLLALSLTLYLYIVNLHAIMSPTATRKKYERASDTRHYRISPLAHLIMTFNKDGIYRIEHAHVAVRIALAAHSSEDGTPVIAWNVNDDYLDHMWLIKSVPDEPDTYTIRNTVAGSYMDLSASSAEDGTPIIGFHKTDPGENQKWIIKKETSGTGYWKIQNKASKTFVDLLDGGSSDGTKIHWTFSPQSLLGHEVHTILKANPYLRQDFKSYLADGMYLILSRERLQDIWRNSELPSRHWREEIFDCDDFAFVYKSAVAKWGDEQFKADGFAIVCGVMFGTRVHEGEVDGHAYNWVVNPEDHSAIVFFEPQNNTFMDDPGYKAYFGVF</sequence>
<comment type="caution">
    <text evidence="4">The sequence shown here is derived from an EMBL/GenBank/DDBJ whole genome shotgun (WGS) entry which is preliminary data.</text>
</comment>
<reference evidence="4" key="1">
    <citation type="submission" date="2022-11" db="EMBL/GenBank/DDBJ databases">
        <title>Genome Sequence of Cubamyces cubensis.</title>
        <authorList>
            <person name="Buettner E."/>
        </authorList>
    </citation>
    <scope>NUCLEOTIDE SEQUENCE</scope>
    <source>
        <strain evidence="4">MPL-01</strain>
    </source>
</reference>
<evidence type="ECO:0000259" key="3">
    <source>
        <dbReference type="Pfam" id="PF18021"/>
    </source>
</evidence>
<dbReference type="InterPro" id="IPR035992">
    <property type="entry name" value="Ricin_B-like_lectins"/>
</dbReference>
<gene>
    <name evidence="4" type="ORF">ONZ51_g10655</name>
</gene>
<dbReference type="SUPFAM" id="SSF50370">
    <property type="entry name" value="Ricin B-like lectins"/>
    <property type="match status" value="1"/>
</dbReference>
<dbReference type="Pfam" id="PF14200">
    <property type="entry name" value="RicinB_lectin_2"/>
    <property type="match status" value="2"/>
</dbReference>
<accession>A0AAD7TJ16</accession>
<dbReference type="Pfam" id="PF18021">
    <property type="entry name" value="Agglutinin_C"/>
    <property type="match status" value="1"/>
</dbReference>
<evidence type="ECO:0000313" key="4">
    <source>
        <dbReference type="EMBL" id="KAJ8462827.1"/>
    </source>
</evidence>
<dbReference type="Gene3D" id="3.30.460.70">
    <property type="match status" value="1"/>
</dbReference>
<name>A0AAD7TJ16_9APHY</name>
<feature type="domain" description="Ricin B lectin" evidence="2">
    <location>
        <begin position="262"/>
        <end position="305"/>
    </location>
</feature>
<dbReference type="EMBL" id="JAPEVG010000436">
    <property type="protein sequence ID" value="KAJ8462827.1"/>
    <property type="molecule type" value="Genomic_DNA"/>
</dbReference>
<feature type="domain" description="Agglutinin C-terminal" evidence="3">
    <location>
        <begin position="341"/>
        <end position="438"/>
    </location>
</feature>
<evidence type="ECO:0000313" key="5">
    <source>
        <dbReference type="Proteomes" id="UP001215151"/>
    </source>
</evidence>
<dbReference type="Gene3D" id="2.80.10.50">
    <property type="match status" value="1"/>
</dbReference>
<proteinExistence type="predicted"/>
<evidence type="ECO:0000256" key="1">
    <source>
        <dbReference type="SAM" id="MobiDB-lite"/>
    </source>
</evidence>
<protein>
    <recommendedName>
        <fullName evidence="6">Agglutinin</fullName>
    </recommendedName>
</protein>
<dbReference type="InterPro" id="IPR000772">
    <property type="entry name" value="Ricin_B_lectin"/>
</dbReference>
<keyword evidence="5" id="KW-1185">Reference proteome</keyword>
<dbReference type="SUPFAM" id="SSF54001">
    <property type="entry name" value="Cysteine proteinases"/>
    <property type="match status" value="1"/>
</dbReference>
<dbReference type="InterPro" id="IPR040600">
    <property type="entry name" value="Agglutinin_C"/>
</dbReference>
<feature type="domain" description="Ricin B lectin" evidence="2">
    <location>
        <begin position="175"/>
        <end position="255"/>
    </location>
</feature>
<evidence type="ECO:0008006" key="6">
    <source>
        <dbReference type="Google" id="ProtNLM"/>
    </source>
</evidence>
<dbReference type="Proteomes" id="UP001215151">
    <property type="component" value="Unassembled WGS sequence"/>
</dbReference>
<feature type="region of interest" description="Disordered" evidence="1">
    <location>
        <begin position="1"/>
        <end position="21"/>
    </location>
</feature>
<organism evidence="4 5">
    <name type="scientific">Trametes cubensis</name>
    <dbReference type="NCBI Taxonomy" id="1111947"/>
    <lineage>
        <taxon>Eukaryota</taxon>
        <taxon>Fungi</taxon>
        <taxon>Dikarya</taxon>
        <taxon>Basidiomycota</taxon>
        <taxon>Agaricomycotina</taxon>
        <taxon>Agaricomycetes</taxon>
        <taxon>Polyporales</taxon>
        <taxon>Polyporaceae</taxon>
        <taxon>Trametes</taxon>
    </lineage>
</organism>
<dbReference type="InterPro" id="IPR038765">
    <property type="entry name" value="Papain-like_cys_pep_sf"/>
</dbReference>
<evidence type="ECO:0000259" key="2">
    <source>
        <dbReference type="Pfam" id="PF14200"/>
    </source>
</evidence>